<keyword evidence="2" id="KW-0732">Signal</keyword>
<feature type="compositionally biased region" description="Low complexity" evidence="1">
    <location>
        <begin position="38"/>
        <end position="54"/>
    </location>
</feature>
<sequence length="839" mass="90780">MTLPASLVLRTTLVVLRSALPATIAALLAPTPTALAIPSGSSSSSPGLSIHPPSIRLADPTDRQQVAVTATFADGSTRDVTAEARVELRSEGVARVSSSGVVEPGTGGIDRLIARFGEASAEVPVEVVSSTPPRAISYRQDVVAVLSKAGCNMGPCHGNLTGKGGFKLSLRGDDPGLDLLRMTRDAFGRRVNTADPDSSLLLLKPIGLVPHEGGRRFGPDDPEAEILRSWIAGGGRDDLGTVPELVSLSIFPPERVNASPSLAQQLVVTATFADGSTRDVTRLAAFDVDDPTEVEVSPSGLVRREAPGQSVVSARYLGQQAVSRLAFLPDRPGFVWDGPEPLTPFDRAVFDQLQTLTIHASPPAPDHVFLRRAYLDCIGVLPTPDEARSFLEDTDPDKRARLVDRLLGRPEFADFWALKWADLLRNEEKTMGPKGVWAFHRWLRDRIAADVPLTELAEQLLTGSGSSWANPPASFYRTNRDPETCAESFGQIFLGVRLQCARCHNHPFDVWTQDDYYGLAAAFANIDRKEVNNSRRDRLNSHEINGDVIIHLDGRPRMRQPVSGERLAPTAPGGVPLAVGPDLDARAALARWLTESDRQFARNMANRAWFHLMGRGVVEPVDDFRATNPPSNPELLDALTATFEAGGNRLKPLVRAIMTSRVYALDSSPRPTNRDDEANFARARVKLLPAEVLLDAIGSALGRPADLDGVPPGTRAVALAGANTGPEFLDAFGKPDRLLTCECERSESTTLGQAFQLINGDVVRAILEAPDNRIGRLLASGTPDDAILDELYLAALCRLPSPEERSGALAHLSAHDDPRLAWEDIAWAIVNSKEFLLRR</sequence>
<dbReference type="Pfam" id="PF07587">
    <property type="entry name" value="PSD1"/>
    <property type="match status" value="1"/>
</dbReference>
<gene>
    <name evidence="5" type="ORF">TsocGM_07640</name>
</gene>
<dbReference type="PANTHER" id="PTHR35889:SF3">
    <property type="entry name" value="F-BOX DOMAIN-CONTAINING PROTEIN"/>
    <property type="match status" value="1"/>
</dbReference>
<protein>
    <submittedName>
        <fullName evidence="5">DUF1549 domain-containing protein</fullName>
    </submittedName>
</protein>
<evidence type="ECO:0000259" key="4">
    <source>
        <dbReference type="Pfam" id="PF07587"/>
    </source>
</evidence>
<feature type="signal peptide" evidence="2">
    <location>
        <begin position="1"/>
        <end position="36"/>
    </location>
</feature>
<feature type="domain" description="DUF1549" evidence="3">
    <location>
        <begin position="345"/>
        <end position="527"/>
    </location>
</feature>
<dbReference type="InterPro" id="IPR011444">
    <property type="entry name" value="DUF1549"/>
</dbReference>
<evidence type="ECO:0000313" key="6">
    <source>
        <dbReference type="Proteomes" id="UP000280296"/>
    </source>
</evidence>
<dbReference type="AlphaFoldDB" id="A0A432MMG7"/>
<dbReference type="Proteomes" id="UP000280296">
    <property type="component" value="Unassembled WGS sequence"/>
</dbReference>
<name>A0A432MMG7_9BACT</name>
<dbReference type="RefSeq" id="WP_126724714.1">
    <property type="nucleotide sequence ID" value="NZ_RYZH01000011.1"/>
</dbReference>
<proteinExistence type="predicted"/>
<dbReference type="PANTHER" id="PTHR35889">
    <property type="entry name" value="CYCLOINULO-OLIGOSACCHARIDE FRUCTANOTRANSFERASE-RELATED"/>
    <property type="match status" value="1"/>
</dbReference>
<comment type="caution">
    <text evidence="5">The sequence shown here is derived from an EMBL/GenBank/DDBJ whole genome shotgun (WGS) entry which is preliminary data.</text>
</comment>
<accession>A0A432MMG7</accession>
<reference evidence="5 6" key="1">
    <citation type="submission" date="2018-12" db="EMBL/GenBank/DDBJ databases">
        <authorList>
            <person name="Toschakov S.V."/>
        </authorList>
    </citation>
    <scope>NUCLEOTIDE SEQUENCE [LARGE SCALE GENOMIC DNA]</scope>
    <source>
        <strain evidence="5 6">GM2012</strain>
    </source>
</reference>
<feature type="domain" description="DUF1553" evidence="4">
    <location>
        <begin position="586"/>
        <end position="810"/>
    </location>
</feature>
<evidence type="ECO:0000259" key="3">
    <source>
        <dbReference type="Pfam" id="PF07583"/>
    </source>
</evidence>
<evidence type="ECO:0000313" key="5">
    <source>
        <dbReference type="EMBL" id="RUL88387.1"/>
    </source>
</evidence>
<dbReference type="Pfam" id="PF07583">
    <property type="entry name" value="PSCyt2"/>
    <property type="match status" value="1"/>
</dbReference>
<reference evidence="5 6" key="2">
    <citation type="submission" date="2019-01" db="EMBL/GenBank/DDBJ databases">
        <title>Tautonia sociabilis, a novel thermotolerant planctomycete of Isosphaeraceae family, isolated from a 4000 m deep subterranean habitat.</title>
        <authorList>
            <person name="Kovaleva O.L."/>
            <person name="Elcheninov A.G."/>
            <person name="Van Heerden E."/>
            <person name="Toshchakov S.V."/>
            <person name="Novikov A."/>
            <person name="Bonch-Osmolovskaya E.A."/>
            <person name="Kublanov I.V."/>
        </authorList>
    </citation>
    <scope>NUCLEOTIDE SEQUENCE [LARGE SCALE GENOMIC DNA]</scope>
    <source>
        <strain evidence="5 6">GM2012</strain>
    </source>
</reference>
<organism evidence="5 6">
    <name type="scientific">Tautonia sociabilis</name>
    <dbReference type="NCBI Taxonomy" id="2080755"/>
    <lineage>
        <taxon>Bacteria</taxon>
        <taxon>Pseudomonadati</taxon>
        <taxon>Planctomycetota</taxon>
        <taxon>Planctomycetia</taxon>
        <taxon>Isosphaerales</taxon>
        <taxon>Isosphaeraceae</taxon>
        <taxon>Tautonia</taxon>
    </lineage>
</organism>
<keyword evidence="6" id="KW-1185">Reference proteome</keyword>
<dbReference type="EMBL" id="RYZH01000011">
    <property type="protein sequence ID" value="RUL88387.1"/>
    <property type="molecule type" value="Genomic_DNA"/>
</dbReference>
<dbReference type="InterPro" id="IPR022655">
    <property type="entry name" value="DUF1553"/>
</dbReference>
<evidence type="ECO:0000256" key="2">
    <source>
        <dbReference type="SAM" id="SignalP"/>
    </source>
</evidence>
<feature type="chain" id="PRO_5018969795" evidence="2">
    <location>
        <begin position="37"/>
        <end position="839"/>
    </location>
</feature>
<evidence type="ECO:0000256" key="1">
    <source>
        <dbReference type="SAM" id="MobiDB-lite"/>
    </source>
</evidence>
<dbReference type="OrthoDB" id="289126at2"/>
<feature type="region of interest" description="Disordered" evidence="1">
    <location>
        <begin position="38"/>
        <end position="59"/>
    </location>
</feature>
<dbReference type="Gene3D" id="2.60.40.1080">
    <property type="match status" value="2"/>
</dbReference>